<sequence>MGRKGHKSRKKHAIGKNGHHPKKKKTKHHKKHHAHTHTHTDRDSRPRPSEIYHDNCCRYKTHPRPLLLNQVNLATQCPSRTIAIAASVPLLLHPIRRKVVRLPETVVMHMRNTEDARRVADSFKNTLIQAHVPVPDVEDGESLERLRQVDLRPRHVYPKRRKRPSYSTMDLDKSFQ</sequence>
<evidence type="ECO:0000313" key="3">
    <source>
        <dbReference type="Proteomes" id="UP001652680"/>
    </source>
</evidence>
<dbReference type="AlphaFoldDB" id="A0A6P4E762"/>
<feature type="region of interest" description="Disordered" evidence="1">
    <location>
        <begin position="1"/>
        <end position="48"/>
    </location>
</feature>
<dbReference type="GeneID" id="108038756"/>
<gene>
    <name evidence="4" type="primary">LOC108038756</name>
    <name evidence="2" type="synonym">108038756</name>
</gene>
<name>A0A6P4E762_DRORH</name>
<evidence type="ECO:0000313" key="4">
    <source>
        <dbReference type="RefSeq" id="XP_016971073.1"/>
    </source>
</evidence>
<dbReference type="Proteomes" id="UP001652680">
    <property type="component" value="Unassembled WGS sequence"/>
</dbReference>
<evidence type="ECO:0000313" key="2">
    <source>
        <dbReference type="EnsemblMetazoa" id="XP_016971073.1"/>
    </source>
</evidence>
<dbReference type="RefSeq" id="XP_016971073.1">
    <property type="nucleotide sequence ID" value="XM_017115584.1"/>
</dbReference>
<proteinExistence type="predicted"/>
<feature type="region of interest" description="Disordered" evidence="1">
    <location>
        <begin position="157"/>
        <end position="176"/>
    </location>
</feature>
<feature type="compositionally biased region" description="Basic residues" evidence="1">
    <location>
        <begin position="1"/>
        <end position="37"/>
    </location>
</feature>
<evidence type="ECO:0000256" key="1">
    <source>
        <dbReference type="SAM" id="MobiDB-lite"/>
    </source>
</evidence>
<reference evidence="4" key="2">
    <citation type="submission" date="2025-04" db="UniProtKB">
        <authorList>
            <consortium name="RefSeq"/>
        </authorList>
    </citation>
    <scope>IDENTIFICATION</scope>
</reference>
<organism evidence="4">
    <name type="scientific">Drosophila rhopaloa</name>
    <name type="common">Fruit fly</name>
    <dbReference type="NCBI Taxonomy" id="1041015"/>
    <lineage>
        <taxon>Eukaryota</taxon>
        <taxon>Metazoa</taxon>
        <taxon>Ecdysozoa</taxon>
        <taxon>Arthropoda</taxon>
        <taxon>Hexapoda</taxon>
        <taxon>Insecta</taxon>
        <taxon>Pterygota</taxon>
        <taxon>Neoptera</taxon>
        <taxon>Endopterygota</taxon>
        <taxon>Diptera</taxon>
        <taxon>Brachycera</taxon>
        <taxon>Muscomorpha</taxon>
        <taxon>Ephydroidea</taxon>
        <taxon>Drosophilidae</taxon>
        <taxon>Drosophila</taxon>
        <taxon>Sophophora</taxon>
    </lineage>
</organism>
<accession>A0A6P4E762</accession>
<reference evidence="2" key="3">
    <citation type="submission" date="2025-05" db="UniProtKB">
        <authorList>
            <consortium name="EnsemblMetazoa"/>
        </authorList>
    </citation>
    <scope>IDENTIFICATION</scope>
</reference>
<reference evidence="3" key="1">
    <citation type="journal article" date="2021" name="Elife">
        <title>Highly contiguous assemblies of 101 drosophilid genomes.</title>
        <authorList>
            <person name="Kim B.Y."/>
            <person name="Wang J.R."/>
            <person name="Miller D.E."/>
            <person name="Barmina O."/>
            <person name="Delaney E."/>
            <person name="Thompson A."/>
            <person name="Comeault A.A."/>
            <person name="Peede D."/>
            <person name="D'Agostino E.R."/>
            <person name="Pelaez J."/>
            <person name="Aguilar J.M."/>
            <person name="Haji D."/>
            <person name="Matsunaga T."/>
            <person name="Armstrong E.E."/>
            <person name="Zych M."/>
            <person name="Ogawa Y."/>
            <person name="Stamenkovic-Radak M."/>
            <person name="Jelic M."/>
            <person name="Veselinovic M.S."/>
            <person name="Tanaskovic M."/>
            <person name="Eric P."/>
            <person name="Gao J.J."/>
            <person name="Katoh T.K."/>
            <person name="Toda M.J."/>
            <person name="Watabe H."/>
            <person name="Watada M."/>
            <person name="Davis J.S."/>
            <person name="Moyle L.C."/>
            <person name="Manoli G."/>
            <person name="Bertolini E."/>
            <person name="Kostal V."/>
            <person name="Hawley R.S."/>
            <person name="Takahashi A."/>
            <person name="Jones C.D."/>
            <person name="Price D.K."/>
            <person name="Whiteman N."/>
            <person name="Kopp A."/>
            <person name="Matute D.R."/>
            <person name="Petrov D.A."/>
        </authorList>
    </citation>
    <scope>NUCLEOTIDE SEQUENCE [LARGE SCALE GENOMIC DNA]</scope>
</reference>
<dbReference type="EnsemblMetazoa" id="XM_017115584.2">
    <property type="protein sequence ID" value="XP_016971073.1"/>
    <property type="gene ID" value="LOC108038756"/>
</dbReference>
<dbReference type="OMA" id="MRNMENA"/>
<feature type="compositionally biased region" description="Basic and acidic residues" evidence="1">
    <location>
        <begin position="38"/>
        <end position="48"/>
    </location>
</feature>
<dbReference type="OrthoDB" id="7857209at2759"/>
<keyword evidence="3" id="KW-1185">Reference proteome</keyword>
<protein>
    <submittedName>
        <fullName evidence="4">Uncharacterized protein LOC108038756</fullName>
    </submittedName>
</protein>